<name>A0ABU0JM18_9HYPH</name>
<evidence type="ECO:0000259" key="4">
    <source>
        <dbReference type="Pfam" id="PF01593"/>
    </source>
</evidence>
<proteinExistence type="predicted"/>
<dbReference type="Gene3D" id="3.50.50.60">
    <property type="entry name" value="FAD/NAD(P)-binding domain"/>
    <property type="match status" value="2"/>
</dbReference>
<dbReference type="RefSeq" id="WP_307286446.1">
    <property type="nucleotide sequence ID" value="NZ_JAUSVX010000034.1"/>
</dbReference>
<evidence type="ECO:0000256" key="1">
    <source>
        <dbReference type="ARBA" id="ARBA00037217"/>
    </source>
</evidence>
<comment type="subunit">
    <text evidence="2">Interacts with COX5B; this interaction may contribute to localize PYROXD2 to the inner face of the inner mitochondrial membrane.</text>
</comment>
<comment type="caution">
    <text evidence="5">The sequence shown here is derived from an EMBL/GenBank/DDBJ whole genome shotgun (WGS) entry which is preliminary data.</text>
</comment>
<dbReference type="InterPro" id="IPR036188">
    <property type="entry name" value="FAD/NAD-bd_sf"/>
</dbReference>
<keyword evidence="6" id="KW-1185">Reference proteome</keyword>
<comment type="function">
    <text evidence="1">Probable oxidoreductase that may play a role as regulator of mitochondrial function.</text>
</comment>
<evidence type="ECO:0000256" key="2">
    <source>
        <dbReference type="ARBA" id="ARBA00038825"/>
    </source>
</evidence>
<dbReference type="Pfam" id="PF01593">
    <property type="entry name" value="Amino_oxidase"/>
    <property type="match status" value="1"/>
</dbReference>
<accession>A0ABU0JM18</accession>
<evidence type="ECO:0000313" key="6">
    <source>
        <dbReference type="Proteomes" id="UP001242480"/>
    </source>
</evidence>
<dbReference type="SUPFAM" id="SSF51905">
    <property type="entry name" value="FAD/NAD(P)-binding domain"/>
    <property type="match status" value="1"/>
</dbReference>
<dbReference type="EMBL" id="JAUSVX010000034">
    <property type="protein sequence ID" value="MDQ0475341.1"/>
    <property type="molecule type" value="Genomic_DNA"/>
</dbReference>
<evidence type="ECO:0000313" key="5">
    <source>
        <dbReference type="EMBL" id="MDQ0475341.1"/>
    </source>
</evidence>
<evidence type="ECO:0000256" key="3">
    <source>
        <dbReference type="ARBA" id="ARBA00040298"/>
    </source>
</evidence>
<organism evidence="5 6">
    <name type="scientific">Labrys wisconsinensis</name>
    <dbReference type="NCBI Taxonomy" id="425677"/>
    <lineage>
        <taxon>Bacteria</taxon>
        <taxon>Pseudomonadati</taxon>
        <taxon>Pseudomonadota</taxon>
        <taxon>Alphaproteobacteria</taxon>
        <taxon>Hyphomicrobiales</taxon>
        <taxon>Xanthobacteraceae</taxon>
        <taxon>Labrys</taxon>
    </lineage>
</organism>
<reference evidence="5 6" key="1">
    <citation type="submission" date="2023-07" db="EMBL/GenBank/DDBJ databases">
        <title>Genomic Encyclopedia of Type Strains, Phase IV (KMG-IV): sequencing the most valuable type-strain genomes for metagenomic binning, comparative biology and taxonomic classification.</title>
        <authorList>
            <person name="Goeker M."/>
        </authorList>
    </citation>
    <scope>NUCLEOTIDE SEQUENCE [LARGE SCALE GENOMIC DNA]</scope>
    <source>
        <strain evidence="5 6">DSM 19619</strain>
    </source>
</reference>
<dbReference type="PANTHER" id="PTHR10668">
    <property type="entry name" value="PHYTOENE DEHYDROGENASE"/>
    <property type="match status" value="1"/>
</dbReference>
<dbReference type="Proteomes" id="UP001242480">
    <property type="component" value="Unassembled WGS sequence"/>
</dbReference>
<sequence length="533" mass="55492">MPSFDAVIIGAGHNGLACAALLGQAGRRVLVLEAAAEVGGAARTVAFAPGFRVSQVAHVLGQLHPELIRRLDLPAHGLALAADAIPTTALAEDGAHVTLEGAYGERLSGAVSDADREAWSRLRRRLLRFSAVLRPFLLETPPRLRHGGLKDMLALGKLGLAIRRLGRAEMREFLRMVLMNVADVLEEEIASETLKGAVAFDAVLGTHLGPRSPNSLMTLYYRLAGESGGRQAALALPRGGMGAVSAALAAAAEASGAEIRLGARVARLIVENGAAAGVVLASGEEIRCPCIVSAANPKTTLLELAGARHFDTGFVRRVKNIRQRGTVARLHLALSGLPVFTGLSPDALAGRLLVAPSVQAIEAAFDPAKYGQASERPALEIVIPTLSDPSLAPPGRHVLSVSAIYAAHDFDREEGAGPAGERSRAKRDGFLARILAVLERHAPGIGGLVTAANLMTPADIERETGMPGGHWHHGELAIDQMFMLRPVPAAARYATPLPGLWLCGAGSHPGGGVMGAAALNAAKAILAGRSDHA</sequence>
<feature type="domain" description="Amine oxidase" evidence="4">
    <location>
        <begin position="15"/>
        <end position="416"/>
    </location>
</feature>
<gene>
    <name evidence="5" type="ORF">QO011_008384</name>
</gene>
<dbReference type="InterPro" id="IPR002937">
    <property type="entry name" value="Amino_oxidase"/>
</dbReference>
<protein>
    <recommendedName>
        <fullName evidence="3">Pyridine nucleotide-disulfide oxidoreductase domain-containing protein 2</fullName>
    </recommendedName>
</protein>
<dbReference type="PANTHER" id="PTHR10668:SF103">
    <property type="entry name" value="PYRIDINE NUCLEOTIDE-DISULFIDE OXIDOREDUCTASE DOMAIN-CONTAINING PROTEIN 2"/>
    <property type="match status" value="1"/>
</dbReference>